<dbReference type="KEGG" id="rhs:A3Q41_04287"/>
<dbReference type="Proteomes" id="UP000076038">
    <property type="component" value="Chromosome"/>
</dbReference>
<dbReference type="PATRIC" id="fig|1653479.3.peg.4342"/>
<gene>
    <name evidence="1" type="ORF">A3Q41_04287</name>
</gene>
<reference evidence="2" key="2">
    <citation type="submission" date="2016-04" db="EMBL/GenBank/DDBJ databases">
        <title>Complete Genome and Plasmid Sequences for Rhodococcus fascians D188 and Draft Sequences for Rhodococcus spp. Isolates PBTS 1 and PBTS 2.</title>
        <authorList>
            <person name="Stamer R."/>
            <person name="Vereecke D."/>
            <person name="Zhang Y."/>
            <person name="Schilkey F."/>
            <person name="Devitt N."/>
            <person name="Randall J."/>
        </authorList>
    </citation>
    <scope>NUCLEOTIDE SEQUENCE [LARGE SCALE GENOMIC DNA]</scope>
    <source>
        <strain evidence="2">PBTS2</strain>
    </source>
</reference>
<organism evidence="1 2">
    <name type="scientific">Rhodococcoides fascians</name>
    <name type="common">Rhodococcus fascians</name>
    <dbReference type="NCBI Taxonomy" id="1828"/>
    <lineage>
        <taxon>Bacteria</taxon>
        <taxon>Bacillati</taxon>
        <taxon>Actinomycetota</taxon>
        <taxon>Actinomycetes</taxon>
        <taxon>Mycobacteriales</taxon>
        <taxon>Nocardiaceae</taxon>
        <taxon>Rhodococcoides</taxon>
    </lineage>
</organism>
<reference evidence="1 2" key="1">
    <citation type="journal article" date="2016" name="Genome Announc.">
        <title>Complete Genome and Plasmid Sequences for Rhodococcus fascians D188 and Draft Sequences for Rhodococcus Isolates PBTS 1 and PBTS 2.</title>
        <authorList>
            <person name="Stamler R.A."/>
            <person name="Vereecke D."/>
            <person name="Zhang Y."/>
            <person name="Schilkey F."/>
            <person name="Devitt N."/>
            <person name="Randall J.J."/>
        </authorList>
    </citation>
    <scope>NUCLEOTIDE SEQUENCE [LARGE SCALE GENOMIC DNA]</scope>
    <source>
        <strain evidence="1 2">PBTS2</strain>
    </source>
</reference>
<evidence type="ECO:0000313" key="2">
    <source>
        <dbReference type="Proteomes" id="UP000076038"/>
    </source>
</evidence>
<protein>
    <submittedName>
        <fullName evidence="1">Uncharacterized protein</fullName>
    </submittedName>
</protein>
<name>A0A143QQW8_RHOFA</name>
<accession>A0A143QQW8</accession>
<evidence type="ECO:0000313" key="1">
    <source>
        <dbReference type="EMBL" id="AMY25563.1"/>
    </source>
</evidence>
<keyword evidence="2" id="KW-1185">Reference proteome</keyword>
<proteinExistence type="predicted"/>
<dbReference type="AlphaFoldDB" id="A0A143QQW8"/>
<sequence length="34" mass="3926">MLELGTQRKLRVPCDRMDASYSLIVLHSRGMAYN</sequence>
<dbReference type="EMBL" id="CP015220">
    <property type="protein sequence ID" value="AMY25563.1"/>
    <property type="molecule type" value="Genomic_DNA"/>
</dbReference>